<accession>A0AA35PA18</accession>
<feature type="transmembrane region" description="Helical" evidence="11">
    <location>
        <begin position="225"/>
        <end position="248"/>
    </location>
</feature>
<evidence type="ECO:0000313" key="14">
    <source>
        <dbReference type="EMBL" id="CAI5777683.1"/>
    </source>
</evidence>
<name>A0AA35PA18_9SAUR</name>
<keyword evidence="15" id="KW-1185">Reference proteome</keyword>
<comment type="function">
    <text evidence="9">Essential fertilization factor required for male fertility. Part of a conserved trimeric sperm complex with the essential fertilization factors IZUMO1 and SPACA6 which bridges sperm and oocyte membranes during fertilization by binding to IZUMO1R/JUNO on the oocyte.</text>
</comment>
<evidence type="ECO:0000256" key="7">
    <source>
        <dbReference type="ARBA" id="ARBA00023157"/>
    </source>
</evidence>
<evidence type="ECO:0000256" key="2">
    <source>
        <dbReference type="ARBA" id="ARBA00022475"/>
    </source>
</evidence>
<dbReference type="InterPro" id="IPR007110">
    <property type="entry name" value="Ig-like_dom"/>
</dbReference>
<dbReference type="PROSITE" id="PS50835">
    <property type="entry name" value="IG_LIKE"/>
    <property type="match status" value="1"/>
</dbReference>
<evidence type="ECO:0000256" key="3">
    <source>
        <dbReference type="ARBA" id="ARBA00022692"/>
    </source>
</evidence>
<evidence type="ECO:0000256" key="11">
    <source>
        <dbReference type="SAM" id="Phobius"/>
    </source>
</evidence>
<evidence type="ECO:0000256" key="10">
    <source>
        <dbReference type="ARBA" id="ARBA00050022"/>
    </source>
</evidence>
<keyword evidence="2" id="KW-1003">Cell membrane</keyword>
<comment type="subcellular location">
    <subcellularLocation>
        <location evidence="1">Cell membrane</location>
        <topology evidence="1">Single-pass type I membrane protein</topology>
    </subcellularLocation>
</comment>
<feature type="domain" description="Ig-like" evidence="13">
    <location>
        <begin position="97"/>
        <end position="172"/>
    </location>
</feature>
<protein>
    <recommendedName>
        <fullName evidence="10">Transmembrane protein 81</fullName>
    </recommendedName>
</protein>
<keyword evidence="7" id="KW-1015">Disulfide bond</keyword>
<evidence type="ECO:0000256" key="6">
    <source>
        <dbReference type="ARBA" id="ARBA00023136"/>
    </source>
</evidence>
<keyword evidence="3 11" id="KW-0812">Transmembrane</keyword>
<dbReference type="SUPFAM" id="SSF48726">
    <property type="entry name" value="Immunoglobulin"/>
    <property type="match status" value="1"/>
</dbReference>
<dbReference type="InterPro" id="IPR036179">
    <property type="entry name" value="Ig-like_dom_sf"/>
</dbReference>
<dbReference type="AlphaFoldDB" id="A0AA35PA18"/>
<dbReference type="CDD" id="cd00096">
    <property type="entry name" value="Ig"/>
    <property type="match status" value="1"/>
</dbReference>
<dbReference type="EMBL" id="OX395131">
    <property type="protein sequence ID" value="CAI5777683.1"/>
    <property type="molecule type" value="Genomic_DNA"/>
</dbReference>
<evidence type="ECO:0000256" key="8">
    <source>
        <dbReference type="ARBA" id="ARBA00023319"/>
    </source>
</evidence>
<keyword evidence="5 11" id="KW-1133">Transmembrane helix</keyword>
<keyword evidence="6 11" id="KW-0472">Membrane</keyword>
<evidence type="ECO:0000256" key="12">
    <source>
        <dbReference type="SAM" id="SignalP"/>
    </source>
</evidence>
<keyword evidence="8" id="KW-0393">Immunoglobulin domain</keyword>
<reference evidence="14" key="1">
    <citation type="submission" date="2022-12" db="EMBL/GenBank/DDBJ databases">
        <authorList>
            <person name="Alioto T."/>
            <person name="Alioto T."/>
            <person name="Gomez Garrido J."/>
        </authorList>
    </citation>
    <scope>NUCLEOTIDE SEQUENCE</scope>
</reference>
<evidence type="ECO:0000259" key="13">
    <source>
        <dbReference type="PROSITE" id="PS50835"/>
    </source>
</evidence>
<evidence type="ECO:0000256" key="4">
    <source>
        <dbReference type="ARBA" id="ARBA00022729"/>
    </source>
</evidence>
<dbReference type="PANTHER" id="PTHR35670:SF1">
    <property type="entry name" value="TRANSMEMBRANE PROTEIN 81"/>
    <property type="match status" value="1"/>
</dbReference>
<evidence type="ECO:0000313" key="15">
    <source>
        <dbReference type="Proteomes" id="UP001178461"/>
    </source>
</evidence>
<dbReference type="Proteomes" id="UP001178461">
    <property type="component" value="Chromosome 6"/>
</dbReference>
<dbReference type="InterPro" id="IPR039293">
    <property type="entry name" value="TMEM81"/>
</dbReference>
<keyword evidence="4 12" id="KW-0732">Signal</keyword>
<gene>
    <name evidence="14" type="ORF">PODLI_1B019200</name>
</gene>
<evidence type="ECO:0000256" key="5">
    <source>
        <dbReference type="ARBA" id="ARBA00022989"/>
    </source>
</evidence>
<evidence type="ECO:0000256" key="9">
    <source>
        <dbReference type="ARBA" id="ARBA00049937"/>
    </source>
</evidence>
<dbReference type="GO" id="GO:0005886">
    <property type="term" value="C:plasma membrane"/>
    <property type="evidence" value="ECO:0007669"/>
    <property type="project" value="UniProtKB-SubCell"/>
</dbReference>
<dbReference type="PANTHER" id="PTHR35670">
    <property type="entry name" value="TRANSMEMBRANE PROTEIN 81"/>
    <property type="match status" value="1"/>
</dbReference>
<organism evidence="14 15">
    <name type="scientific">Podarcis lilfordi</name>
    <name type="common">Lilford's wall lizard</name>
    <dbReference type="NCBI Taxonomy" id="74358"/>
    <lineage>
        <taxon>Eukaryota</taxon>
        <taxon>Metazoa</taxon>
        <taxon>Chordata</taxon>
        <taxon>Craniata</taxon>
        <taxon>Vertebrata</taxon>
        <taxon>Euteleostomi</taxon>
        <taxon>Lepidosauria</taxon>
        <taxon>Squamata</taxon>
        <taxon>Bifurcata</taxon>
        <taxon>Unidentata</taxon>
        <taxon>Episquamata</taxon>
        <taxon>Laterata</taxon>
        <taxon>Lacertibaenia</taxon>
        <taxon>Lacertidae</taxon>
        <taxon>Podarcis</taxon>
    </lineage>
</organism>
<proteinExistence type="predicted"/>
<sequence>MMATESGLALGTLAFAFFVPLSVASHEAVTIPKALMTASGRVIVSSTSCSVTCGLGYKEEESCEIRPDGQRRGCRRRKVDCLNSWICGMRHFTALVGRPFEISCLTTAEIGPDTQSFSYTWRLARGIITTDDTLFAPFKNPGFVIKLYPAEEYDAGTYRCDVQFMKNYKVVKRIYFGLRVIPGDMVDLNFDKSLTLEQQSESENNQQNATSMPAQGRWGSWRQRAVFVFLVGIGGGMVLGAVLHSLLYCVLCPSPHENDEGDGE</sequence>
<evidence type="ECO:0000256" key="1">
    <source>
        <dbReference type="ARBA" id="ARBA00004251"/>
    </source>
</evidence>
<feature type="chain" id="PRO_5041455772" description="Transmembrane protein 81" evidence="12">
    <location>
        <begin position="25"/>
        <end position="264"/>
    </location>
</feature>
<feature type="signal peptide" evidence="12">
    <location>
        <begin position="1"/>
        <end position="24"/>
    </location>
</feature>